<reference evidence="2" key="1">
    <citation type="journal article" date="2021" name="Proc. Natl. Acad. Sci. U.S.A.">
        <title>A Catalog of Tens of Thousands of Viruses from Human Metagenomes Reveals Hidden Associations with Chronic Diseases.</title>
        <authorList>
            <person name="Tisza M.J."/>
            <person name="Buck C.B."/>
        </authorList>
    </citation>
    <scope>NUCLEOTIDE SEQUENCE</scope>
    <source>
        <strain evidence="2">CtKNZ79</strain>
    </source>
</reference>
<evidence type="ECO:0000256" key="1">
    <source>
        <dbReference type="SAM" id="MobiDB-lite"/>
    </source>
</evidence>
<dbReference type="EMBL" id="BK016045">
    <property type="protein sequence ID" value="DAF91176.1"/>
    <property type="molecule type" value="Genomic_DNA"/>
</dbReference>
<feature type="region of interest" description="Disordered" evidence="1">
    <location>
        <begin position="1"/>
        <end position="24"/>
    </location>
</feature>
<keyword evidence="2" id="KW-0378">Hydrolase</keyword>
<evidence type="ECO:0000313" key="2">
    <source>
        <dbReference type="EMBL" id="DAF91176.1"/>
    </source>
</evidence>
<organism evidence="2">
    <name type="scientific">Siphoviridae sp. ctKNZ79</name>
    <dbReference type="NCBI Taxonomy" id="2825440"/>
    <lineage>
        <taxon>Viruses</taxon>
        <taxon>Duplodnaviria</taxon>
        <taxon>Heunggongvirae</taxon>
        <taxon>Uroviricota</taxon>
        <taxon>Caudoviricetes</taxon>
    </lineage>
</organism>
<sequence length="61" mass="7261">MRESAAWKEYTPFGRSGSPAIRASSEAREDSSIIKWVTSFQWDFTTEWEAEQEERRRKCEE</sequence>
<proteinExistence type="predicted"/>
<name>A0A8S5U9N7_9CAUD</name>
<dbReference type="GO" id="GO:0016787">
    <property type="term" value="F:hydrolase activity"/>
    <property type="evidence" value="ECO:0007669"/>
    <property type="project" value="UniProtKB-KW"/>
</dbReference>
<protein>
    <submittedName>
        <fullName evidence="2">Hydrolase</fullName>
    </submittedName>
</protein>
<accession>A0A8S5U9N7</accession>